<protein>
    <submittedName>
        <fullName evidence="6">Beta-xylosidase</fullName>
    </submittedName>
</protein>
<dbReference type="PRINTS" id="PR00745">
    <property type="entry name" value="GLHYDRLASE39"/>
</dbReference>
<evidence type="ECO:0000256" key="2">
    <source>
        <dbReference type="ARBA" id="ARBA00022801"/>
    </source>
</evidence>
<dbReference type="GO" id="GO:0004553">
    <property type="term" value="F:hydrolase activity, hydrolyzing O-glycosyl compounds"/>
    <property type="evidence" value="ECO:0007669"/>
    <property type="project" value="InterPro"/>
</dbReference>
<evidence type="ECO:0000256" key="3">
    <source>
        <dbReference type="ARBA" id="ARBA00023295"/>
    </source>
</evidence>
<proteinExistence type="inferred from homology"/>
<dbReference type="Pfam" id="PF01229">
    <property type="entry name" value="Glyco_hydro_39"/>
    <property type="match status" value="2"/>
</dbReference>
<sequence length="528" mass="60110">MTHIIYAGAKDKAKTLVPYWSHCVGAGRAHEGLRVNWLEQLKRAVKECGFKYIRFHGLLHDEMFICKKRDGKMVFNWQYVDELFDRLLHIGIRPFVEFGFMPKELASAKDTQFWWKGNVTPPADYSEWNLLIRSITQHWIDRYGLEEVRNWYFEVWNEPNLSAFWKGTKSEYFRLYKETVITLKALDAGLRVGGPATSNFVPDERFEGDKEDPSKHRTFQDSNIDHAKWRPVWVRDFLIYCQTEGLPVDFVSTHPYPTDFALDGYGKTRGFSRSVDSTRNDLKLLKEIVAASAYPTAEIHLTEWSSSPSPRDHSHDHLPAAAFVVKTNLDASGLADSLSYWVFTDVFEESGAGDSIFHGGFGMINFQGIAKPTYHAYRFLNALGEEELCRSEAGIVTRHAVNGRITALLYRYDEEVTPTAVPLTGSLKDALKIQQKGTSLAFTLEIRDLPPYAVFDQEIVDSNHGYAVPLWEEQGTPEPPTREQLQSLRARANNTSSGECQADAQGTLKLQLELPSWGIVLVNQQGRE</sequence>
<dbReference type="InterPro" id="IPR000514">
    <property type="entry name" value="Glyco_hydro_39"/>
</dbReference>
<keyword evidence="3" id="KW-0326">Glycosidase</keyword>
<dbReference type="InterPro" id="IPR049166">
    <property type="entry name" value="GH39_cat"/>
</dbReference>
<dbReference type="InterPro" id="IPR017853">
    <property type="entry name" value="GH"/>
</dbReference>
<evidence type="ECO:0000313" key="6">
    <source>
        <dbReference type="EMBL" id="MRN54660.1"/>
    </source>
</evidence>
<dbReference type="PROSITE" id="PS01027">
    <property type="entry name" value="GLYCOSYL_HYDROL_F39"/>
    <property type="match status" value="1"/>
</dbReference>
<feature type="active site" description="Proton donor" evidence="4">
    <location>
        <position position="158"/>
    </location>
</feature>
<reference evidence="6 7" key="1">
    <citation type="submission" date="2019-11" db="EMBL/GenBank/DDBJ databases">
        <title>Paenibacillus monticola sp. nov., a novel PGPR strain isolated from mountain sample in China.</title>
        <authorList>
            <person name="Zhao Q."/>
            <person name="Li H.-P."/>
            <person name="Zhang J.-L."/>
        </authorList>
    </citation>
    <scope>NUCLEOTIDE SEQUENCE [LARGE SCALE GENOMIC DNA]</scope>
    <source>
        <strain evidence="6 7">LC-T2</strain>
    </source>
</reference>
<dbReference type="InterPro" id="IPR051923">
    <property type="entry name" value="Glycosyl_Hydrolase_39"/>
</dbReference>
<gene>
    <name evidence="6" type="ORF">GJB61_16880</name>
</gene>
<comment type="similarity">
    <text evidence="1">Belongs to the glycosyl hydrolase 39 family.</text>
</comment>
<dbReference type="GO" id="GO:0005975">
    <property type="term" value="P:carbohydrate metabolic process"/>
    <property type="evidence" value="ECO:0007669"/>
    <property type="project" value="InterPro"/>
</dbReference>
<accession>A0A7X2H748</accession>
<dbReference type="PANTHER" id="PTHR12631:SF10">
    <property type="entry name" value="BETA-XYLOSIDASE-LIKE PROTEIN-RELATED"/>
    <property type="match status" value="1"/>
</dbReference>
<evidence type="ECO:0000259" key="5">
    <source>
        <dbReference type="Pfam" id="PF01229"/>
    </source>
</evidence>
<dbReference type="RefSeq" id="WP_154119943.1">
    <property type="nucleotide sequence ID" value="NZ_WJXB01000005.1"/>
</dbReference>
<dbReference type="Proteomes" id="UP000463051">
    <property type="component" value="Unassembled WGS sequence"/>
</dbReference>
<organism evidence="6 7">
    <name type="scientific">Paenibacillus monticola</name>
    <dbReference type="NCBI Taxonomy" id="2666075"/>
    <lineage>
        <taxon>Bacteria</taxon>
        <taxon>Bacillati</taxon>
        <taxon>Bacillota</taxon>
        <taxon>Bacilli</taxon>
        <taxon>Bacillales</taxon>
        <taxon>Paenibacillaceae</taxon>
        <taxon>Paenibacillus</taxon>
    </lineage>
</organism>
<evidence type="ECO:0000256" key="1">
    <source>
        <dbReference type="ARBA" id="ARBA00008875"/>
    </source>
</evidence>
<dbReference type="InterPro" id="IPR049165">
    <property type="entry name" value="GH39_as"/>
</dbReference>
<dbReference type="Gene3D" id="2.60.40.1500">
    <property type="entry name" value="Glycosyl hydrolase domain, family 39"/>
    <property type="match status" value="1"/>
</dbReference>
<feature type="domain" description="Glycosyl hydrolases family 39 N-terminal catalytic" evidence="5">
    <location>
        <begin position="232"/>
        <end position="497"/>
    </location>
</feature>
<comment type="caution">
    <text evidence="6">The sequence shown here is derived from an EMBL/GenBank/DDBJ whole genome shotgun (WGS) entry which is preliminary data.</text>
</comment>
<dbReference type="AlphaFoldDB" id="A0A7X2H748"/>
<evidence type="ECO:0000313" key="7">
    <source>
        <dbReference type="Proteomes" id="UP000463051"/>
    </source>
</evidence>
<dbReference type="PANTHER" id="PTHR12631">
    <property type="entry name" value="ALPHA-L-IDURONIDASE"/>
    <property type="match status" value="1"/>
</dbReference>
<dbReference type="SUPFAM" id="SSF51445">
    <property type="entry name" value="(Trans)glycosidases"/>
    <property type="match status" value="1"/>
</dbReference>
<dbReference type="EMBL" id="WJXB01000005">
    <property type="protein sequence ID" value="MRN54660.1"/>
    <property type="molecule type" value="Genomic_DNA"/>
</dbReference>
<name>A0A7X2H748_9BACL</name>
<keyword evidence="7" id="KW-1185">Reference proteome</keyword>
<dbReference type="SUPFAM" id="SSF51011">
    <property type="entry name" value="Glycosyl hydrolase domain"/>
    <property type="match status" value="1"/>
</dbReference>
<evidence type="ECO:0000256" key="4">
    <source>
        <dbReference type="PIRSR" id="PIRSR600514-1"/>
    </source>
</evidence>
<dbReference type="Gene3D" id="3.20.20.80">
    <property type="entry name" value="Glycosidases"/>
    <property type="match status" value="1"/>
</dbReference>
<keyword evidence="2" id="KW-0378">Hydrolase</keyword>
<feature type="domain" description="Glycosyl hydrolases family 39 N-terminal catalytic" evidence="5">
    <location>
        <begin position="9"/>
        <end position="198"/>
    </location>
</feature>